<dbReference type="HAMAP" id="MF_00583_A">
    <property type="entry name" value="RibP_PPkinase_A"/>
    <property type="match status" value="1"/>
</dbReference>
<dbReference type="GO" id="GO:0016301">
    <property type="term" value="F:kinase activity"/>
    <property type="evidence" value="ECO:0007669"/>
    <property type="project" value="UniProtKB-KW"/>
</dbReference>
<evidence type="ECO:0000256" key="2">
    <source>
        <dbReference type="ARBA" id="ARBA00022679"/>
    </source>
</evidence>
<dbReference type="GO" id="GO:0004749">
    <property type="term" value="F:ribose phosphate diphosphokinase activity"/>
    <property type="evidence" value="ECO:0007669"/>
    <property type="project" value="UniProtKB-UniRule"/>
</dbReference>
<evidence type="ECO:0000256" key="7">
    <source>
        <dbReference type="ARBA" id="ARBA00022840"/>
    </source>
</evidence>
<organism evidence="13 14">
    <name type="scientific">Haloarchaeobius litoreus</name>
    <dbReference type="NCBI Taxonomy" id="755306"/>
    <lineage>
        <taxon>Archaea</taxon>
        <taxon>Methanobacteriati</taxon>
        <taxon>Methanobacteriota</taxon>
        <taxon>Stenosarchaea group</taxon>
        <taxon>Halobacteria</taxon>
        <taxon>Halobacteriales</taxon>
        <taxon>Halorubellaceae</taxon>
        <taxon>Haloarchaeobius</taxon>
    </lineage>
</organism>
<evidence type="ECO:0000259" key="12">
    <source>
        <dbReference type="Pfam" id="PF13793"/>
    </source>
</evidence>
<protein>
    <recommendedName>
        <fullName evidence="10">Ribose-phosphate pyrophosphokinase</fullName>
        <shortName evidence="10">RPPK</shortName>
        <ecNumber evidence="10">2.7.6.1</ecNumber>
    </recommendedName>
    <alternativeName>
        <fullName evidence="10">5-phospho-D-ribosyl alpha-1-diphosphate synthase</fullName>
    </alternativeName>
    <alternativeName>
        <fullName evidence="10">Phosphoribosyl diphosphate synthase</fullName>
    </alternativeName>
    <alternativeName>
        <fullName evidence="10">Phosphoribosyl pyrophosphate synthase</fullName>
        <shortName evidence="10">P-Rib-PP synthase</shortName>
        <shortName evidence="10">PRPP synthase</shortName>
        <shortName evidence="10">PRPPase</shortName>
    </alternativeName>
</protein>
<feature type="binding site" evidence="10">
    <location>
        <position position="160"/>
    </location>
    <ligand>
        <name>Mg(2+)</name>
        <dbReference type="ChEBI" id="CHEBI:18420"/>
        <label>2</label>
    </ligand>
</feature>
<dbReference type="Proteomes" id="UP001597034">
    <property type="component" value="Unassembled WGS sequence"/>
</dbReference>
<dbReference type="InterPro" id="IPR000836">
    <property type="entry name" value="PRTase_dom"/>
</dbReference>
<comment type="similarity">
    <text evidence="10">Belongs to the ribose-phosphate pyrophosphokinase family. Class III (archaeal) subfamily.</text>
</comment>
<feature type="binding site" evidence="10">
    <location>
        <begin position="33"/>
        <end position="35"/>
    </location>
    <ligand>
        <name>ATP</name>
        <dbReference type="ChEBI" id="CHEBI:30616"/>
    </ligand>
</feature>
<comment type="subcellular location">
    <subcellularLocation>
        <location evidence="10">Cytoplasm</location>
    </subcellularLocation>
</comment>
<dbReference type="RefSeq" id="WP_256401208.1">
    <property type="nucleotide sequence ID" value="NZ_JANHJR010000003.1"/>
</dbReference>
<proteinExistence type="inferred from homology"/>
<comment type="cofactor">
    <cofactor evidence="10">
        <name>Mg(2+)</name>
        <dbReference type="ChEBI" id="CHEBI:18420"/>
    </cofactor>
    <text evidence="10">Binds 2 Mg(2+) ions per subunit.</text>
</comment>
<dbReference type="NCBIfam" id="TIGR01251">
    <property type="entry name" value="ribP_PPkin"/>
    <property type="match status" value="1"/>
</dbReference>
<keyword evidence="4 10" id="KW-0545">Nucleotide biosynthesis</keyword>
<evidence type="ECO:0000256" key="8">
    <source>
        <dbReference type="ARBA" id="ARBA00022842"/>
    </source>
</evidence>
<dbReference type="Pfam" id="PF13793">
    <property type="entry name" value="Pribosyltran_N"/>
    <property type="match status" value="1"/>
</dbReference>
<dbReference type="FunFam" id="3.40.50.2020:FF:000007">
    <property type="entry name" value="Ribose-phosphate pyrophosphokinase"/>
    <property type="match status" value="1"/>
</dbReference>
<sequence>MILPGSASQSLAAELAAELGEPIAPVEYERFPDGELLVRIGDVSPGRAVVVASTATSDAFVELLQLQDAAREAGASEVVTVLPYMGYARQDEAFNPGEPVSSRAVARAISTGADRVLTVNPHEERVCEFFDPPAVALDAAPRLAEPLPDDLAEPLFLAPDEGACDLAASVRDAYGCGETDYFEKVRRSGTEVEVSPSDAAVAGRDVVVVDDIVATGSTMSESIGVLNERDAARVYVTTVHPLLARNAPTKLARAGVEAVYGTDTLERPVSAVSVAPIVAAELSE</sequence>
<feature type="domain" description="Ribose-phosphate pyrophosphokinase N-terminal" evidence="12">
    <location>
        <begin position="2"/>
        <end position="110"/>
    </location>
</feature>
<feature type="binding site" evidence="10">
    <location>
        <position position="122"/>
    </location>
    <ligand>
        <name>Mg(2+)</name>
        <dbReference type="ChEBI" id="CHEBI:18420"/>
        <label>1</label>
    </ligand>
</feature>
<dbReference type="CDD" id="cd06223">
    <property type="entry name" value="PRTases_typeI"/>
    <property type="match status" value="1"/>
</dbReference>
<evidence type="ECO:0000256" key="5">
    <source>
        <dbReference type="ARBA" id="ARBA00022741"/>
    </source>
</evidence>
<comment type="pathway">
    <text evidence="10">Metabolic intermediate biosynthesis; 5-phospho-alpha-D-ribose 1-diphosphate biosynthesis; 5-phospho-alpha-D-ribose 1-diphosphate from D-ribose 5-phosphate (route I): step 1/1.</text>
</comment>
<dbReference type="GO" id="GO:0005737">
    <property type="term" value="C:cytoplasm"/>
    <property type="evidence" value="ECO:0007669"/>
    <property type="project" value="UniProtKB-SubCell"/>
</dbReference>
<feature type="binding site" evidence="10">
    <location>
        <begin position="89"/>
        <end position="90"/>
    </location>
    <ligand>
        <name>ATP</name>
        <dbReference type="ChEBI" id="CHEBI:30616"/>
    </ligand>
</feature>
<dbReference type="GO" id="GO:0000287">
    <property type="term" value="F:magnesium ion binding"/>
    <property type="evidence" value="ECO:0007669"/>
    <property type="project" value="UniProtKB-UniRule"/>
</dbReference>
<keyword evidence="14" id="KW-1185">Reference proteome</keyword>
<evidence type="ECO:0000256" key="9">
    <source>
        <dbReference type="ARBA" id="ARBA00049535"/>
    </source>
</evidence>
<reference evidence="13 14" key="1">
    <citation type="journal article" date="2019" name="Int. J. Syst. Evol. Microbiol.">
        <title>The Global Catalogue of Microorganisms (GCM) 10K type strain sequencing project: providing services to taxonomists for standard genome sequencing and annotation.</title>
        <authorList>
            <consortium name="The Broad Institute Genomics Platform"/>
            <consortium name="The Broad Institute Genome Sequencing Center for Infectious Disease"/>
            <person name="Wu L."/>
            <person name="Ma J."/>
        </authorList>
    </citation>
    <scope>NUCLEOTIDE SEQUENCE [LARGE SCALE GENOMIC DNA]</scope>
    <source>
        <strain evidence="13 14">CGMCC 1.10390</strain>
    </source>
</reference>
<name>A0ABD6DPH0_9EURY</name>
<evidence type="ECO:0000313" key="14">
    <source>
        <dbReference type="Proteomes" id="UP001597034"/>
    </source>
</evidence>
<keyword evidence="3 10" id="KW-0479">Metal-binding</keyword>
<dbReference type="PANTHER" id="PTHR10210">
    <property type="entry name" value="RIBOSE-PHOSPHATE DIPHOSPHOKINASE FAMILY MEMBER"/>
    <property type="match status" value="1"/>
</dbReference>
<comment type="catalytic activity">
    <reaction evidence="9 10">
        <text>D-ribose 5-phosphate + ATP = 5-phospho-alpha-D-ribose 1-diphosphate + AMP + H(+)</text>
        <dbReference type="Rhea" id="RHEA:15609"/>
        <dbReference type="ChEBI" id="CHEBI:15378"/>
        <dbReference type="ChEBI" id="CHEBI:30616"/>
        <dbReference type="ChEBI" id="CHEBI:58017"/>
        <dbReference type="ChEBI" id="CHEBI:78346"/>
        <dbReference type="ChEBI" id="CHEBI:456215"/>
        <dbReference type="EC" id="2.7.6.1"/>
    </reaction>
</comment>
<evidence type="ECO:0000256" key="1">
    <source>
        <dbReference type="ARBA" id="ARBA00022490"/>
    </source>
</evidence>
<dbReference type="NCBIfam" id="NF002095">
    <property type="entry name" value="PRK00934.1"/>
    <property type="match status" value="1"/>
</dbReference>
<evidence type="ECO:0000313" key="13">
    <source>
        <dbReference type="EMBL" id="MFD1646711.1"/>
    </source>
</evidence>
<feature type="domain" description="Phosphoribosyltransferase" evidence="11">
    <location>
        <begin position="151"/>
        <end position="254"/>
    </location>
</feature>
<dbReference type="EC" id="2.7.6.1" evidence="10"/>
<dbReference type="Pfam" id="PF00156">
    <property type="entry name" value="Pribosyltran"/>
    <property type="match status" value="1"/>
</dbReference>
<comment type="function">
    <text evidence="10">Involved in the biosynthesis of the central metabolite phospho-alpha-D-ribosyl-1-pyrophosphate (PRPP) via the transfer of pyrophosphoryl group from ATP to 1-hydroxyl of ribose-5-phosphate (Rib-5-P).</text>
</comment>
<comment type="caution">
    <text evidence="13">The sequence shown here is derived from an EMBL/GenBank/DDBJ whole genome shotgun (WGS) entry which is preliminary data.</text>
</comment>
<dbReference type="GO" id="GO:0009165">
    <property type="term" value="P:nucleotide biosynthetic process"/>
    <property type="evidence" value="ECO:0007669"/>
    <property type="project" value="UniProtKB-KW"/>
</dbReference>
<dbReference type="SUPFAM" id="SSF53271">
    <property type="entry name" value="PRTase-like"/>
    <property type="match status" value="2"/>
</dbReference>
<keyword evidence="5 10" id="KW-0547">Nucleotide-binding</keyword>
<dbReference type="InterPro" id="IPR029057">
    <property type="entry name" value="PRTase-like"/>
</dbReference>
<keyword evidence="7 10" id="KW-0067">ATP-binding</keyword>
<evidence type="ECO:0000259" key="11">
    <source>
        <dbReference type="Pfam" id="PF00156"/>
    </source>
</evidence>
<evidence type="ECO:0000256" key="3">
    <source>
        <dbReference type="ARBA" id="ARBA00022723"/>
    </source>
</evidence>
<dbReference type="AlphaFoldDB" id="A0ABD6DPH0"/>
<gene>
    <name evidence="10" type="primary">prs</name>
    <name evidence="13" type="ORF">ACFSBL_13555</name>
</gene>
<dbReference type="InterPro" id="IPR005946">
    <property type="entry name" value="Rib-P_diPkinase"/>
</dbReference>
<accession>A0ABD6DPH0</accession>
<dbReference type="InterPro" id="IPR037514">
    <property type="entry name" value="Rib-P_diPkinase_arc"/>
</dbReference>
<dbReference type="EMBL" id="JBHUDO010000003">
    <property type="protein sequence ID" value="MFD1646711.1"/>
    <property type="molecule type" value="Genomic_DNA"/>
</dbReference>
<dbReference type="GO" id="GO:0006015">
    <property type="term" value="P:5-phosphoribose 1-diphosphate biosynthetic process"/>
    <property type="evidence" value="ECO:0007669"/>
    <property type="project" value="UniProtKB-UniRule"/>
</dbReference>
<feature type="binding site" evidence="10">
    <location>
        <position position="210"/>
    </location>
    <ligand>
        <name>D-ribose 5-phosphate</name>
        <dbReference type="ChEBI" id="CHEBI:78346"/>
    </ligand>
</feature>
<keyword evidence="6 10" id="KW-0418">Kinase</keyword>
<feature type="binding site" evidence="10">
    <location>
        <position position="186"/>
    </location>
    <ligand>
        <name>D-ribose 5-phosphate</name>
        <dbReference type="ChEBI" id="CHEBI:78346"/>
    </ligand>
</feature>
<keyword evidence="2 10" id="KW-0808">Transferase</keyword>
<comment type="caution">
    <text evidence="10">Lacks conserved residue(s) required for the propagation of feature annotation.</text>
</comment>
<keyword evidence="1 10" id="KW-0963">Cytoplasm</keyword>
<evidence type="ECO:0000256" key="6">
    <source>
        <dbReference type="ARBA" id="ARBA00022777"/>
    </source>
</evidence>
<dbReference type="GO" id="GO:0005524">
    <property type="term" value="F:ATP binding"/>
    <property type="evidence" value="ECO:0007669"/>
    <property type="project" value="UniProtKB-KW"/>
</dbReference>
<dbReference type="SMART" id="SM01400">
    <property type="entry name" value="Pribosyltran_N"/>
    <property type="match status" value="1"/>
</dbReference>
<dbReference type="Gene3D" id="3.40.50.2020">
    <property type="match status" value="2"/>
</dbReference>
<evidence type="ECO:0000256" key="4">
    <source>
        <dbReference type="ARBA" id="ARBA00022727"/>
    </source>
</evidence>
<keyword evidence="8 10" id="KW-0460">Magnesium</keyword>
<dbReference type="PANTHER" id="PTHR10210:SF32">
    <property type="entry name" value="RIBOSE-PHOSPHATE PYROPHOSPHOKINASE 2"/>
    <property type="match status" value="1"/>
</dbReference>
<feature type="active site" evidence="10">
    <location>
        <position position="184"/>
    </location>
</feature>
<evidence type="ECO:0000256" key="10">
    <source>
        <dbReference type="HAMAP-Rule" id="MF_00583"/>
    </source>
</evidence>
<dbReference type="InterPro" id="IPR029099">
    <property type="entry name" value="Pribosyltran_N"/>
</dbReference>